<dbReference type="GO" id="GO:0004222">
    <property type="term" value="F:metalloendopeptidase activity"/>
    <property type="evidence" value="ECO:0007669"/>
    <property type="project" value="InterPro"/>
</dbReference>
<dbReference type="PANTHER" id="PTHR11733:SF167">
    <property type="entry name" value="FI17812P1-RELATED"/>
    <property type="match status" value="1"/>
</dbReference>
<reference evidence="11 12" key="1">
    <citation type="submission" date="2016-10" db="EMBL/GenBank/DDBJ databases">
        <authorList>
            <person name="de Groot N.N."/>
        </authorList>
    </citation>
    <scope>NUCLEOTIDE SEQUENCE [LARGE SCALE GENOMIC DNA]</scope>
    <source>
        <strain evidence="11 12">DSM 12992</strain>
    </source>
</reference>
<evidence type="ECO:0000256" key="2">
    <source>
        <dbReference type="ARBA" id="ARBA00007357"/>
    </source>
</evidence>
<dbReference type="Pfam" id="PF05649">
    <property type="entry name" value="Peptidase_M13_N"/>
    <property type="match status" value="1"/>
</dbReference>
<evidence type="ECO:0000259" key="10">
    <source>
        <dbReference type="Pfam" id="PF05649"/>
    </source>
</evidence>
<feature type="signal peptide" evidence="8">
    <location>
        <begin position="1"/>
        <end position="28"/>
    </location>
</feature>
<keyword evidence="3" id="KW-0645">Protease</keyword>
<evidence type="ECO:0000313" key="12">
    <source>
        <dbReference type="Proteomes" id="UP000199263"/>
    </source>
</evidence>
<dbReference type="SUPFAM" id="SSF55486">
    <property type="entry name" value="Metalloproteases ('zincins'), catalytic domain"/>
    <property type="match status" value="1"/>
</dbReference>
<dbReference type="InterPro" id="IPR018497">
    <property type="entry name" value="Peptidase_M13_C"/>
</dbReference>
<dbReference type="Proteomes" id="UP000199263">
    <property type="component" value="Unassembled WGS sequence"/>
</dbReference>
<dbReference type="InterPro" id="IPR042089">
    <property type="entry name" value="Peptidase_M13_dom_2"/>
</dbReference>
<feature type="domain" description="Peptidase M13 C-terminal" evidence="9">
    <location>
        <begin position="482"/>
        <end position="672"/>
    </location>
</feature>
<dbReference type="Gene3D" id="1.10.1380.10">
    <property type="entry name" value="Neutral endopeptidase , domain2"/>
    <property type="match status" value="1"/>
</dbReference>
<evidence type="ECO:0000313" key="11">
    <source>
        <dbReference type="EMBL" id="SFD16513.1"/>
    </source>
</evidence>
<dbReference type="InterPro" id="IPR000718">
    <property type="entry name" value="Peptidase_M13"/>
</dbReference>
<dbReference type="InterPro" id="IPR008753">
    <property type="entry name" value="Peptidase_M13_N"/>
</dbReference>
<dbReference type="RefSeq" id="WP_090092818.1">
    <property type="nucleotide sequence ID" value="NZ_FOMG01000023.1"/>
</dbReference>
<dbReference type="PANTHER" id="PTHR11733">
    <property type="entry name" value="ZINC METALLOPROTEASE FAMILY M13 NEPRILYSIN-RELATED"/>
    <property type="match status" value="1"/>
</dbReference>
<feature type="domain" description="Peptidase M13 N-terminal" evidence="10">
    <location>
        <begin position="46"/>
        <end position="426"/>
    </location>
</feature>
<evidence type="ECO:0000256" key="7">
    <source>
        <dbReference type="ARBA" id="ARBA00023049"/>
    </source>
</evidence>
<dbReference type="AlphaFoldDB" id="A0A1I1QBA9"/>
<evidence type="ECO:0000256" key="3">
    <source>
        <dbReference type="ARBA" id="ARBA00022670"/>
    </source>
</evidence>
<comment type="cofactor">
    <cofactor evidence="1">
        <name>Zn(2+)</name>
        <dbReference type="ChEBI" id="CHEBI:29105"/>
    </cofactor>
</comment>
<proteinExistence type="inferred from homology"/>
<name>A0A1I1QBA9_9CLOT</name>
<keyword evidence="4" id="KW-0479">Metal-binding</keyword>
<dbReference type="Pfam" id="PF01431">
    <property type="entry name" value="Peptidase_M13"/>
    <property type="match status" value="1"/>
</dbReference>
<sequence>MRKFKKTSIIACALVCSLFMSQATYVKAAEVIDTGNKIVSDDLRLQDDFYSVTNKVWLNSAKIDAGNVSNSAIQEANKALTEQKKEIMKDLLANEKSYAKDSDEKKIINLYKNILNTEARNKQGIEPIKEMLSKIDNIKTLDDVRDLNQYNIGNPIINIGCGVDLKDATRHVACVEPTSLSLGDSDEYVKPTENTARIKGLIENYYNKLLTLAEYTPEQAKTKVDNLFKLEYMIASSITGKEENSKNPNAIDDEYNVYTLNKLDALAPNLKLKTLMKDLKMDKANKIILTEPKWLKALNDIYTEENLPLIRDYIEIKNLDGVAGCLGEDFQKAQIEFSNAYFGSKGEIPKDEKAISGVNAALGVPFGKIYVEKYFSKKTKENVENMTDEIIKTYENRIKNLDWMSEETKKSAIEKLNKLSVQIGYPEKWADYSKLEIRSYEEGGSLWENMMNLSKFVEEKQLKQLNEPVDKSQFACLPQTINAFYNPTSNTITVPAGILQGEFYKPNASKEVNLGAIGSIIGHEISHAFDNTGAKFDADGNLNSWWSTEDYKKFEEKTNKVRNFYNSVKADNGKNVNGDLTVGENIADIGGIACALDILNKMPNANYKDFFESNATLWRRIDTKEYADIILKSDEHSPNKVRANIVLSQFDKFYETYGIKENDKMYIKVQDRLQIW</sequence>
<dbReference type="Gene3D" id="3.40.390.10">
    <property type="entry name" value="Collagenase (Catalytic Domain)"/>
    <property type="match status" value="1"/>
</dbReference>
<organism evidence="11 12">
    <name type="scientific">Clostridium uliginosum</name>
    <dbReference type="NCBI Taxonomy" id="119641"/>
    <lineage>
        <taxon>Bacteria</taxon>
        <taxon>Bacillati</taxon>
        <taxon>Bacillota</taxon>
        <taxon>Clostridia</taxon>
        <taxon>Eubacteriales</taxon>
        <taxon>Clostridiaceae</taxon>
        <taxon>Clostridium</taxon>
    </lineage>
</organism>
<keyword evidence="8" id="KW-0732">Signal</keyword>
<evidence type="ECO:0000256" key="4">
    <source>
        <dbReference type="ARBA" id="ARBA00022723"/>
    </source>
</evidence>
<gene>
    <name evidence="11" type="ORF">SAMN05421842_1239</name>
</gene>
<dbReference type="EMBL" id="FOMG01000023">
    <property type="protein sequence ID" value="SFD16513.1"/>
    <property type="molecule type" value="Genomic_DNA"/>
</dbReference>
<dbReference type="InterPro" id="IPR024079">
    <property type="entry name" value="MetalloPept_cat_dom_sf"/>
</dbReference>
<keyword evidence="5" id="KW-0378">Hydrolase</keyword>
<dbReference type="CDD" id="cd08662">
    <property type="entry name" value="M13"/>
    <property type="match status" value="1"/>
</dbReference>
<evidence type="ECO:0000256" key="8">
    <source>
        <dbReference type="SAM" id="SignalP"/>
    </source>
</evidence>
<dbReference type="PRINTS" id="PR00786">
    <property type="entry name" value="NEPRILYSIN"/>
</dbReference>
<evidence type="ECO:0000256" key="6">
    <source>
        <dbReference type="ARBA" id="ARBA00022833"/>
    </source>
</evidence>
<keyword evidence="6" id="KW-0862">Zinc</keyword>
<dbReference type="PROSITE" id="PS51885">
    <property type="entry name" value="NEPRILYSIN"/>
    <property type="match status" value="1"/>
</dbReference>
<keyword evidence="7" id="KW-0482">Metalloprotease</keyword>
<dbReference type="GO" id="GO:0005886">
    <property type="term" value="C:plasma membrane"/>
    <property type="evidence" value="ECO:0007669"/>
    <property type="project" value="TreeGrafter"/>
</dbReference>
<evidence type="ECO:0000259" key="9">
    <source>
        <dbReference type="Pfam" id="PF01431"/>
    </source>
</evidence>
<evidence type="ECO:0000256" key="1">
    <source>
        <dbReference type="ARBA" id="ARBA00001947"/>
    </source>
</evidence>
<protein>
    <submittedName>
        <fullName evidence="11">Putative endopeptidase</fullName>
    </submittedName>
</protein>
<accession>A0A1I1QBA9</accession>
<comment type="similarity">
    <text evidence="2">Belongs to the peptidase M13 family.</text>
</comment>
<evidence type="ECO:0000256" key="5">
    <source>
        <dbReference type="ARBA" id="ARBA00022801"/>
    </source>
</evidence>
<dbReference type="STRING" id="119641.SAMN05421842_1239"/>
<keyword evidence="12" id="KW-1185">Reference proteome</keyword>
<dbReference type="GO" id="GO:0016485">
    <property type="term" value="P:protein processing"/>
    <property type="evidence" value="ECO:0007669"/>
    <property type="project" value="TreeGrafter"/>
</dbReference>
<dbReference type="OrthoDB" id="9775677at2"/>
<dbReference type="GO" id="GO:0046872">
    <property type="term" value="F:metal ion binding"/>
    <property type="evidence" value="ECO:0007669"/>
    <property type="project" value="UniProtKB-KW"/>
</dbReference>
<feature type="chain" id="PRO_5011635265" evidence="8">
    <location>
        <begin position="29"/>
        <end position="676"/>
    </location>
</feature>